<evidence type="ECO:0000256" key="7">
    <source>
        <dbReference type="SAM" id="Phobius"/>
    </source>
</evidence>
<dbReference type="EMBL" id="FOVR01000001">
    <property type="protein sequence ID" value="SFN56630.1"/>
    <property type="molecule type" value="Genomic_DNA"/>
</dbReference>
<feature type="domain" description="Histidine kinase" evidence="8">
    <location>
        <begin position="370"/>
        <end position="598"/>
    </location>
</feature>
<dbReference type="Gene3D" id="3.30.565.10">
    <property type="entry name" value="Histidine kinase-like ATPase, C-terminal domain"/>
    <property type="match status" value="1"/>
</dbReference>
<dbReference type="Gene3D" id="3.30.450.20">
    <property type="entry name" value="PAS domain"/>
    <property type="match status" value="1"/>
</dbReference>
<dbReference type="Pfam" id="PF08448">
    <property type="entry name" value="PAS_4"/>
    <property type="match status" value="1"/>
</dbReference>
<feature type="coiled-coil region" evidence="6">
    <location>
        <begin position="343"/>
        <end position="370"/>
    </location>
</feature>
<dbReference type="PANTHER" id="PTHR43047">
    <property type="entry name" value="TWO-COMPONENT HISTIDINE PROTEIN KINASE"/>
    <property type="match status" value="1"/>
</dbReference>
<evidence type="ECO:0000313" key="11">
    <source>
        <dbReference type="EMBL" id="SFN56630.1"/>
    </source>
</evidence>
<evidence type="ECO:0000256" key="1">
    <source>
        <dbReference type="ARBA" id="ARBA00000085"/>
    </source>
</evidence>
<evidence type="ECO:0000256" key="5">
    <source>
        <dbReference type="ARBA" id="ARBA00022777"/>
    </source>
</evidence>
<dbReference type="CDD" id="cd00082">
    <property type="entry name" value="HisKA"/>
    <property type="match status" value="1"/>
</dbReference>
<dbReference type="STRING" id="655353.SAMN04488056_101320"/>
<dbReference type="Pfam" id="PF02518">
    <property type="entry name" value="HATPase_c"/>
    <property type="match status" value="1"/>
</dbReference>
<dbReference type="PRINTS" id="PR00344">
    <property type="entry name" value="BCTRLSENSOR"/>
</dbReference>
<accession>A0A1I5A2U0</accession>
<dbReference type="Proteomes" id="UP000199236">
    <property type="component" value="Unassembled WGS sequence"/>
</dbReference>
<dbReference type="PROSITE" id="PS50112">
    <property type="entry name" value="PAS"/>
    <property type="match status" value="1"/>
</dbReference>
<evidence type="ECO:0000256" key="2">
    <source>
        <dbReference type="ARBA" id="ARBA00012438"/>
    </source>
</evidence>
<protein>
    <recommendedName>
        <fullName evidence="2">histidine kinase</fullName>
        <ecNumber evidence="2">2.7.13.3</ecNumber>
    </recommendedName>
</protein>
<dbReference type="InterPro" id="IPR000700">
    <property type="entry name" value="PAS-assoc_C"/>
</dbReference>
<feature type="transmembrane region" description="Helical" evidence="7">
    <location>
        <begin position="95"/>
        <end position="115"/>
    </location>
</feature>
<dbReference type="SMART" id="SM00388">
    <property type="entry name" value="HisKA"/>
    <property type="match status" value="1"/>
</dbReference>
<evidence type="ECO:0000259" key="10">
    <source>
        <dbReference type="PROSITE" id="PS50113"/>
    </source>
</evidence>
<feature type="domain" description="PAC" evidence="10">
    <location>
        <begin position="287"/>
        <end position="352"/>
    </location>
</feature>
<dbReference type="CDD" id="cd16922">
    <property type="entry name" value="HATPase_EvgS-ArcB-TorS-like"/>
    <property type="match status" value="1"/>
</dbReference>
<evidence type="ECO:0000259" key="9">
    <source>
        <dbReference type="PROSITE" id="PS50112"/>
    </source>
</evidence>
<dbReference type="GO" id="GO:0005886">
    <property type="term" value="C:plasma membrane"/>
    <property type="evidence" value="ECO:0007669"/>
    <property type="project" value="TreeGrafter"/>
</dbReference>
<dbReference type="OrthoDB" id="9801651at2"/>
<dbReference type="InterPro" id="IPR036890">
    <property type="entry name" value="HATPase_C_sf"/>
</dbReference>
<feature type="transmembrane region" description="Helical" evidence="7">
    <location>
        <begin position="176"/>
        <end position="194"/>
    </location>
</feature>
<dbReference type="InterPro" id="IPR003661">
    <property type="entry name" value="HisK_dim/P_dom"/>
</dbReference>
<dbReference type="EC" id="2.7.13.3" evidence="2"/>
<comment type="catalytic activity">
    <reaction evidence="1">
        <text>ATP + protein L-histidine = ADP + protein N-phospho-L-histidine.</text>
        <dbReference type="EC" id="2.7.13.3"/>
    </reaction>
</comment>
<keyword evidence="7" id="KW-1133">Transmembrane helix</keyword>
<keyword evidence="5 11" id="KW-0418">Kinase</keyword>
<dbReference type="GO" id="GO:0009927">
    <property type="term" value="F:histidine phosphotransfer kinase activity"/>
    <property type="evidence" value="ECO:0007669"/>
    <property type="project" value="TreeGrafter"/>
</dbReference>
<evidence type="ECO:0000256" key="6">
    <source>
        <dbReference type="SAM" id="Coils"/>
    </source>
</evidence>
<dbReference type="RefSeq" id="WP_090068164.1">
    <property type="nucleotide sequence ID" value="NZ_FOVR01000001.1"/>
</dbReference>
<proteinExistence type="predicted"/>
<dbReference type="InterPro" id="IPR003594">
    <property type="entry name" value="HATPase_dom"/>
</dbReference>
<dbReference type="InterPro" id="IPR005467">
    <property type="entry name" value="His_kinase_dom"/>
</dbReference>
<dbReference type="SMART" id="SM00091">
    <property type="entry name" value="PAS"/>
    <property type="match status" value="1"/>
</dbReference>
<name>A0A1I5A2U0_9HYPH</name>
<dbReference type="Gene3D" id="1.10.287.130">
    <property type="match status" value="1"/>
</dbReference>
<dbReference type="GO" id="GO:0000155">
    <property type="term" value="F:phosphorelay sensor kinase activity"/>
    <property type="evidence" value="ECO:0007669"/>
    <property type="project" value="InterPro"/>
</dbReference>
<keyword evidence="7" id="KW-0472">Membrane</keyword>
<dbReference type="SMART" id="SM00387">
    <property type="entry name" value="HATPase_c"/>
    <property type="match status" value="1"/>
</dbReference>
<sequence>MLDAIWDKSPLRSVIDGLLYEPSKLCDQDRARHALFIGVHLAVGLLALATLPIVILTASDAMGAAASNLSLLPLWMLTPLISVLYLSKTGKLGNAFLLTASMTAAFIIWIASMTGGLQSPHLIWLGVIPLEVALSGNKRIIKRALVICLLALGLIGCIDMTGFLKPAPLTNGGLSLVGVLSVMVAILYAGMLAIRIEFLHRGRLCLLQAEEMRYRSIADTVSDMITRHDRSGDVTFASPTAQSLINVKPEHLMGNGLFQRVHIPDRPAFLQALSDCMNKSDDDKTPVTVEVRIVAQPEGSADASDEVKGREQLRWCEMKCAPERDDSGVVIGAIAASRDISKRKKQQQALEEARSEAELANESKTRFLANVTHELRTPLNTIIGFSEILCHPDLVHDNEAKSIEYAELIHKGGNHLLQLVNALLDMSRIESGNFEVVSQQFDIVDLSESCCKMMQGDAENRGIALYSKNDEDIHEVCLDPRACRQILLNLITNALKFSDRGDKVMVSVRHARDHRGRKLDHMIDLIVSDSGIGIDKQDIPKLGKPFVQAENSLQRRFEGAGIGLSIVQGLSTLQNGHMSIDSELGIGTTVTVTLPLDMTKTALESDDPSVDLIVPIESHLIKEDTETQANRAHKVA</sequence>
<evidence type="ECO:0000256" key="3">
    <source>
        <dbReference type="ARBA" id="ARBA00022553"/>
    </source>
</evidence>
<organism evidence="11 12">
    <name type="scientific">Cohaesibacter marisflavi</name>
    <dbReference type="NCBI Taxonomy" id="655353"/>
    <lineage>
        <taxon>Bacteria</taxon>
        <taxon>Pseudomonadati</taxon>
        <taxon>Pseudomonadota</taxon>
        <taxon>Alphaproteobacteria</taxon>
        <taxon>Hyphomicrobiales</taxon>
        <taxon>Cohaesibacteraceae</taxon>
    </lineage>
</organism>
<evidence type="ECO:0000313" key="12">
    <source>
        <dbReference type="Proteomes" id="UP000199236"/>
    </source>
</evidence>
<dbReference type="InterPro" id="IPR004358">
    <property type="entry name" value="Sig_transdc_His_kin-like_C"/>
</dbReference>
<dbReference type="InterPro" id="IPR035965">
    <property type="entry name" value="PAS-like_dom_sf"/>
</dbReference>
<evidence type="ECO:0000259" key="8">
    <source>
        <dbReference type="PROSITE" id="PS50109"/>
    </source>
</evidence>
<dbReference type="NCBIfam" id="TIGR00229">
    <property type="entry name" value="sensory_box"/>
    <property type="match status" value="1"/>
</dbReference>
<dbReference type="PROSITE" id="PS50113">
    <property type="entry name" value="PAC"/>
    <property type="match status" value="1"/>
</dbReference>
<dbReference type="CDD" id="cd00130">
    <property type="entry name" value="PAS"/>
    <property type="match status" value="1"/>
</dbReference>
<keyword evidence="6" id="KW-0175">Coiled coil</keyword>
<dbReference type="PANTHER" id="PTHR43047:SF72">
    <property type="entry name" value="OSMOSENSING HISTIDINE PROTEIN KINASE SLN1"/>
    <property type="match status" value="1"/>
</dbReference>
<dbReference type="SUPFAM" id="SSF47384">
    <property type="entry name" value="Homodimeric domain of signal transducing histidine kinase"/>
    <property type="match status" value="1"/>
</dbReference>
<feature type="domain" description="PAS" evidence="9">
    <location>
        <begin position="210"/>
        <end position="280"/>
    </location>
</feature>
<keyword evidence="12" id="KW-1185">Reference proteome</keyword>
<keyword evidence="3" id="KW-0597">Phosphoprotein</keyword>
<feature type="transmembrane region" description="Helical" evidence="7">
    <location>
        <begin position="144"/>
        <end position="164"/>
    </location>
</feature>
<dbReference type="PROSITE" id="PS50109">
    <property type="entry name" value="HIS_KIN"/>
    <property type="match status" value="1"/>
</dbReference>
<keyword evidence="7" id="KW-0812">Transmembrane</keyword>
<dbReference type="InterPro" id="IPR036097">
    <property type="entry name" value="HisK_dim/P_sf"/>
</dbReference>
<dbReference type="InterPro" id="IPR013656">
    <property type="entry name" value="PAS_4"/>
</dbReference>
<feature type="transmembrane region" description="Helical" evidence="7">
    <location>
        <begin position="34"/>
        <end position="58"/>
    </location>
</feature>
<dbReference type="Pfam" id="PF00512">
    <property type="entry name" value="HisKA"/>
    <property type="match status" value="1"/>
</dbReference>
<keyword evidence="4" id="KW-0808">Transferase</keyword>
<evidence type="ECO:0000256" key="4">
    <source>
        <dbReference type="ARBA" id="ARBA00022679"/>
    </source>
</evidence>
<dbReference type="SUPFAM" id="SSF55785">
    <property type="entry name" value="PYP-like sensor domain (PAS domain)"/>
    <property type="match status" value="1"/>
</dbReference>
<gene>
    <name evidence="11" type="ORF">SAMN04488056_101320</name>
</gene>
<reference evidence="11 12" key="1">
    <citation type="submission" date="2016-10" db="EMBL/GenBank/DDBJ databases">
        <authorList>
            <person name="de Groot N.N."/>
        </authorList>
    </citation>
    <scope>NUCLEOTIDE SEQUENCE [LARGE SCALE GENOMIC DNA]</scope>
    <source>
        <strain evidence="11 12">CGMCC 1.9157</strain>
    </source>
</reference>
<dbReference type="InterPro" id="IPR000014">
    <property type="entry name" value="PAS"/>
</dbReference>
<feature type="transmembrane region" description="Helical" evidence="7">
    <location>
        <begin position="64"/>
        <end position="86"/>
    </location>
</feature>
<dbReference type="AlphaFoldDB" id="A0A1I5A2U0"/>
<dbReference type="SUPFAM" id="SSF55874">
    <property type="entry name" value="ATPase domain of HSP90 chaperone/DNA topoisomerase II/histidine kinase"/>
    <property type="match status" value="1"/>
</dbReference>